<dbReference type="RefSeq" id="WP_184219537.1">
    <property type="nucleotide sequence ID" value="NZ_JACHIP010000005.1"/>
</dbReference>
<dbReference type="HAMAP" id="MF_00445">
    <property type="entry name" value="NDH1_NuoN_1"/>
    <property type="match status" value="1"/>
</dbReference>
<dbReference type="EC" id="7.1.1.-" evidence="6"/>
<comment type="similarity">
    <text evidence="6">Belongs to the complex I subunit 2 family.</text>
</comment>
<feature type="domain" description="NADH:quinone oxidoreductase/Mrp antiporter transmembrane" evidence="8">
    <location>
        <begin position="124"/>
        <end position="416"/>
    </location>
</feature>
<keyword evidence="10" id="KW-1185">Reference proteome</keyword>
<feature type="transmembrane region" description="Helical" evidence="6">
    <location>
        <begin position="6"/>
        <end position="24"/>
    </location>
</feature>
<feature type="transmembrane region" description="Helical" evidence="6">
    <location>
        <begin position="366"/>
        <end position="386"/>
    </location>
</feature>
<evidence type="ECO:0000256" key="4">
    <source>
        <dbReference type="ARBA" id="ARBA00022989"/>
    </source>
</evidence>
<comment type="function">
    <text evidence="6">NDH-1 shuttles electrons from NADH, via FMN and iron-sulfur (Fe-S) centers, to quinones in the respiratory chain. The immediate electron acceptor for the enzyme in this species is believed to be ubiquinone. Couples the redox reaction to proton translocation (for every two electrons transferred, four hydrogen ions are translocated across the cytoplasmic membrane), and thus conserves the redox energy in a proton gradient.</text>
</comment>
<feature type="transmembrane region" description="Helical" evidence="6">
    <location>
        <begin position="238"/>
        <end position="257"/>
    </location>
</feature>
<evidence type="ECO:0000256" key="1">
    <source>
        <dbReference type="ARBA" id="ARBA00004127"/>
    </source>
</evidence>
<evidence type="ECO:0000256" key="7">
    <source>
        <dbReference type="RuleBase" id="RU000320"/>
    </source>
</evidence>
<keyword evidence="6" id="KW-0874">Quinone</keyword>
<comment type="subcellular location">
    <subcellularLocation>
        <location evidence="6">Cell membrane</location>
        <topology evidence="6">Multi-pass membrane protein</topology>
    </subcellularLocation>
    <subcellularLocation>
        <location evidence="1">Endomembrane system</location>
        <topology evidence="1">Multi-pass membrane protein</topology>
    </subcellularLocation>
    <subcellularLocation>
        <location evidence="7">Membrane</location>
        <topology evidence="7">Multi-pass membrane protein</topology>
    </subcellularLocation>
</comment>
<dbReference type="Pfam" id="PF00361">
    <property type="entry name" value="Proton_antipo_M"/>
    <property type="match status" value="1"/>
</dbReference>
<keyword evidence="2" id="KW-0997">Cell inner membrane</keyword>
<keyword evidence="5 6" id="KW-0472">Membrane</keyword>
<dbReference type="Proteomes" id="UP000540989">
    <property type="component" value="Unassembled WGS sequence"/>
</dbReference>
<evidence type="ECO:0000256" key="5">
    <source>
        <dbReference type="ARBA" id="ARBA00023136"/>
    </source>
</evidence>
<dbReference type="GO" id="GO:0048038">
    <property type="term" value="F:quinone binding"/>
    <property type="evidence" value="ECO:0007669"/>
    <property type="project" value="UniProtKB-KW"/>
</dbReference>
<dbReference type="NCBIfam" id="TIGR01770">
    <property type="entry name" value="NDH_I_N"/>
    <property type="match status" value="1"/>
</dbReference>
<keyword evidence="6" id="KW-0830">Ubiquinone</keyword>
<keyword evidence="6" id="KW-1003">Cell membrane</keyword>
<feature type="transmembrane region" description="Helical" evidence="6">
    <location>
        <begin position="392"/>
        <end position="422"/>
    </location>
</feature>
<feature type="transmembrane region" description="Helical" evidence="6">
    <location>
        <begin position="297"/>
        <end position="316"/>
    </location>
</feature>
<accession>A0A7W7ZFS1</accession>
<dbReference type="PRINTS" id="PR01434">
    <property type="entry name" value="NADHDHGNASE5"/>
</dbReference>
<keyword evidence="6" id="KW-1278">Translocase</keyword>
<evidence type="ECO:0000256" key="2">
    <source>
        <dbReference type="ARBA" id="ARBA00022519"/>
    </source>
</evidence>
<keyword evidence="4 6" id="KW-1133">Transmembrane helix</keyword>
<dbReference type="GO" id="GO:0042773">
    <property type="term" value="P:ATP synthesis coupled electron transport"/>
    <property type="evidence" value="ECO:0007669"/>
    <property type="project" value="InterPro"/>
</dbReference>
<dbReference type="InterPro" id="IPR010096">
    <property type="entry name" value="NADH-Q_OxRdtase_suN/2"/>
</dbReference>
<protein>
    <recommendedName>
        <fullName evidence="6">NADH-quinone oxidoreductase subunit N</fullName>
        <ecNumber evidence="6">7.1.1.-</ecNumber>
    </recommendedName>
    <alternativeName>
        <fullName evidence="6">NADH dehydrogenase I subunit N</fullName>
    </alternativeName>
    <alternativeName>
        <fullName evidence="6">NDH-1 subunit N</fullName>
    </alternativeName>
</protein>
<sequence length="501" mass="52343">MSPNVIALLPEIVLTITGVLVMLIEAVLTPGTSRKSLGWFAILGTIASGAAAFYQLQFGTVQAYSGSIQIDAFSVFFHVLIAAVVLVTLLGSLDYFHGHATHAGEYFALSLFGAVGMMLMTCSVELLMVFIGLEISSISTYIMAGFRKGQATGSESSIKYFLLGSFATAFFLYGIALAFGATGSTSIAAIAAGLGSSATPLMAFMALAMIIIGIGFKVSAAPFHVWTPDVYQGAPAPVVGLMSTAPKAAAFAVLLRITFSGFPGFEPRWALLIGIIAVLSMTIGNLGALLQKDVKRMLAYSSIAHAGYLLVAFTAFPKDAIASAAFYIATYSAMNVGAFAVITQVSGYDETSRTAEDFTGLALRRPVMAALLTFFLLSLIGIPFTGGFFGKFYVFSAAIGAGHIWIAVLGLANSGFACFYYLRLIAALYTKSLKDVTTAGEDIAHPFTATTIPAGIGLTLAAAATLILGILPGQVLQLAQRAGTTSLAPVEKASMPVIEVK</sequence>
<evidence type="ECO:0000256" key="3">
    <source>
        <dbReference type="ARBA" id="ARBA00022692"/>
    </source>
</evidence>
<dbReference type="GO" id="GO:0012505">
    <property type="term" value="C:endomembrane system"/>
    <property type="evidence" value="ECO:0007669"/>
    <property type="project" value="UniProtKB-SubCell"/>
</dbReference>
<name>A0A7W7ZFS1_9BACT</name>
<feature type="transmembrane region" description="Helical" evidence="6">
    <location>
        <begin position="76"/>
        <end position="96"/>
    </location>
</feature>
<evidence type="ECO:0000313" key="10">
    <source>
        <dbReference type="Proteomes" id="UP000540989"/>
    </source>
</evidence>
<dbReference type="GO" id="GO:0050136">
    <property type="term" value="F:NADH dehydrogenase (quinone) (non-electrogenic) activity"/>
    <property type="evidence" value="ECO:0007669"/>
    <property type="project" value="UniProtKB-UniRule"/>
</dbReference>
<comment type="subunit">
    <text evidence="6">NDH-1 is composed of 14 different subunits. Subunits NuoA, H, J, K, L, M, N constitute the membrane sector of the complex.</text>
</comment>
<evidence type="ECO:0000256" key="6">
    <source>
        <dbReference type="HAMAP-Rule" id="MF_00445"/>
    </source>
</evidence>
<dbReference type="GO" id="GO:0005886">
    <property type="term" value="C:plasma membrane"/>
    <property type="evidence" value="ECO:0007669"/>
    <property type="project" value="UniProtKB-SubCell"/>
</dbReference>
<dbReference type="EMBL" id="JACHIP010000005">
    <property type="protein sequence ID" value="MBB5058933.1"/>
    <property type="molecule type" value="Genomic_DNA"/>
</dbReference>
<reference evidence="9 10" key="1">
    <citation type="submission" date="2020-08" db="EMBL/GenBank/DDBJ databases">
        <title>Genomic Encyclopedia of Type Strains, Phase IV (KMG-V): Genome sequencing to study the core and pangenomes of soil and plant-associated prokaryotes.</title>
        <authorList>
            <person name="Whitman W."/>
        </authorList>
    </citation>
    <scope>NUCLEOTIDE SEQUENCE [LARGE SCALE GENOMIC DNA]</scope>
    <source>
        <strain evidence="9 10">M8UP14</strain>
    </source>
</reference>
<dbReference type="PANTHER" id="PTHR22773">
    <property type="entry name" value="NADH DEHYDROGENASE"/>
    <property type="match status" value="1"/>
</dbReference>
<comment type="caution">
    <text evidence="9">The sequence shown here is derived from an EMBL/GenBank/DDBJ whole genome shotgun (WGS) entry which is preliminary data.</text>
</comment>
<evidence type="ECO:0000313" key="9">
    <source>
        <dbReference type="EMBL" id="MBB5058933.1"/>
    </source>
</evidence>
<feature type="transmembrane region" description="Helical" evidence="6">
    <location>
        <begin position="201"/>
        <end position="226"/>
    </location>
</feature>
<keyword evidence="3 6" id="KW-0812">Transmembrane</keyword>
<dbReference type="GO" id="GO:0008137">
    <property type="term" value="F:NADH dehydrogenase (ubiquinone) activity"/>
    <property type="evidence" value="ECO:0007669"/>
    <property type="project" value="InterPro"/>
</dbReference>
<organism evidence="9 10">
    <name type="scientific">Granulicella aggregans</name>
    <dbReference type="NCBI Taxonomy" id="474949"/>
    <lineage>
        <taxon>Bacteria</taxon>
        <taxon>Pseudomonadati</taxon>
        <taxon>Acidobacteriota</taxon>
        <taxon>Terriglobia</taxon>
        <taxon>Terriglobales</taxon>
        <taxon>Acidobacteriaceae</taxon>
        <taxon>Granulicella</taxon>
    </lineage>
</organism>
<comment type="catalytic activity">
    <reaction evidence="6">
        <text>a quinone + NADH + 5 H(+)(in) = a quinol + NAD(+) + 4 H(+)(out)</text>
        <dbReference type="Rhea" id="RHEA:57888"/>
        <dbReference type="ChEBI" id="CHEBI:15378"/>
        <dbReference type="ChEBI" id="CHEBI:24646"/>
        <dbReference type="ChEBI" id="CHEBI:57540"/>
        <dbReference type="ChEBI" id="CHEBI:57945"/>
        <dbReference type="ChEBI" id="CHEBI:132124"/>
    </reaction>
</comment>
<feature type="transmembrane region" description="Helical" evidence="6">
    <location>
        <begin position="36"/>
        <end position="56"/>
    </location>
</feature>
<keyword evidence="6" id="KW-0520">NAD</keyword>
<feature type="transmembrane region" description="Helical" evidence="6">
    <location>
        <begin position="158"/>
        <end position="181"/>
    </location>
</feature>
<proteinExistence type="inferred from homology"/>
<dbReference type="InterPro" id="IPR001750">
    <property type="entry name" value="ND/Mrp_TM"/>
</dbReference>
<dbReference type="AlphaFoldDB" id="A0A7W7ZFS1"/>
<feature type="transmembrane region" description="Helical" evidence="6">
    <location>
        <begin position="269"/>
        <end position="290"/>
    </location>
</feature>
<gene>
    <name evidence="6" type="primary">nuoN</name>
    <name evidence="9" type="ORF">HDF16_003656</name>
</gene>
<feature type="transmembrane region" description="Helical" evidence="6">
    <location>
        <begin position="322"/>
        <end position="345"/>
    </location>
</feature>
<keyword evidence="6" id="KW-0813">Transport</keyword>
<evidence type="ECO:0000259" key="8">
    <source>
        <dbReference type="Pfam" id="PF00361"/>
    </source>
</evidence>